<feature type="signal peptide" evidence="1">
    <location>
        <begin position="1"/>
        <end position="16"/>
    </location>
</feature>
<name>A0A3N4I684_ASCIM</name>
<keyword evidence="4" id="KW-1185">Reference proteome</keyword>
<evidence type="ECO:0000256" key="1">
    <source>
        <dbReference type="SAM" id="SignalP"/>
    </source>
</evidence>
<sequence length="140" mass="15214">MQYLTLLLAAVSLVSATPVAVPEPIAERSLLYCGSQPYQSDAYTCYAGNNNLLCPILHGVIYQPCWNACFNPAEYGCDNRYNGQLFPVGKCGEQVYDKNTYVCIGTQLCPKAAGNLCGRACYESGAYYCSNGVLYPQPGH</sequence>
<feature type="chain" id="PRO_5018127915" description="Endo-1,3(4)-beta-glucanase 1 carbohydrate binding domain-containing protein" evidence="1">
    <location>
        <begin position="17"/>
        <end position="140"/>
    </location>
</feature>
<dbReference type="Pfam" id="PF10645">
    <property type="entry name" value="Carb_bind"/>
    <property type="match status" value="2"/>
</dbReference>
<gene>
    <name evidence="3" type="ORF">BJ508DRAFT_319124</name>
</gene>
<dbReference type="Proteomes" id="UP000275078">
    <property type="component" value="Unassembled WGS sequence"/>
</dbReference>
<reference evidence="3 4" key="1">
    <citation type="journal article" date="2018" name="Nat. Ecol. Evol.">
        <title>Pezizomycetes genomes reveal the molecular basis of ectomycorrhizal truffle lifestyle.</title>
        <authorList>
            <person name="Murat C."/>
            <person name="Payen T."/>
            <person name="Noel B."/>
            <person name="Kuo A."/>
            <person name="Morin E."/>
            <person name="Chen J."/>
            <person name="Kohler A."/>
            <person name="Krizsan K."/>
            <person name="Balestrini R."/>
            <person name="Da Silva C."/>
            <person name="Montanini B."/>
            <person name="Hainaut M."/>
            <person name="Levati E."/>
            <person name="Barry K.W."/>
            <person name="Belfiori B."/>
            <person name="Cichocki N."/>
            <person name="Clum A."/>
            <person name="Dockter R.B."/>
            <person name="Fauchery L."/>
            <person name="Guy J."/>
            <person name="Iotti M."/>
            <person name="Le Tacon F."/>
            <person name="Lindquist E.A."/>
            <person name="Lipzen A."/>
            <person name="Malagnac F."/>
            <person name="Mello A."/>
            <person name="Molinier V."/>
            <person name="Miyauchi S."/>
            <person name="Poulain J."/>
            <person name="Riccioni C."/>
            <person name="Rubini A."/>
            <person name="Sitrit Y."/>
            <person name="Splivallo R."/>
            <person name="Traeger S."/>
            <person name="Wang M."/>
            <person name="Zifcakova L."/>
            <person name="Wipf D."/>
            <person name="Zambonelli A."/>
            <person name="Paolocci F."/>
            <person name="Nowrousian M."/>
            <person name="Ottonello S."/>
            <person name="Baldrian P."/>
            <person name="Spatafora J.W."/>
            <person name="Henrissat B."/>
            <person name="Nagy L.G."/>
            <person name="Aury J.M."/>
            <person name="Wincker P."/>
            <person name="Grigoriev I.V."/>
            <person name="Bonfante P."/>
            <person name="Martin F.M."/>
        </authorList>
    </citation>
    <scope>NUCLEOTIDE SEQUENCE [LARGE SCALE GENOMIC DNA]</scope>
    <source>
        <strain evidence="3 4">RN42</strain>
    </source>
</reference>
<evidence type="ECO:0000259" key="2">
    <source>
        <dbReference type="Pfam" id="PF10645"/>
    </source>
</evidence>
<dbReference type="AlphaFoldDB" id="A0A3N4I684"/>
<feature type="domain" description="Endo-1,3(4)-beta-glucanase 1 carbohydrate binding" evidence="2">
    <location>
        <begin position="33"/>
        <end position="79"/>
    </location>
</feature>
<keyword evidence="1" id="KW-0732">Signal</keyword>
<accession>A0A3N4I684</accession>
<dbReference type="GO" id="GO:0030246">
    <property type="term" value="F:carbohydrate binding"/>
    <property type="evidence" value="ECO:0007669"/>
    <property type="project" value="InterPro"/>
</dbReference>
<protein>
    <recommendedName>
        <fullName evidence="2">Endo-1,3(4)-beta-glucanase 1 carbohydrate binding domain-containing protein</fullName>
    </recommendedName>
</protein>
<dbReference type="EMBL" id="ML119728">
    <property type="protein sequence ID" value="RPA77334.1"/>
    <property type="molecule type" value="Genomic_DNA"/>
</dbReference>
<evidence type="ECO:0000313" key="4">
    <source>
        <dbReference type="Proteomes" id="UP000275078"/>
    </source>
</evidence>
<feature type="domain" description="Endo-1,3(4)-beta-glucanase 1 carbohydrate binding" evidence="2">
    <location>
        <begin position="90"/>
        <end position="134"/>
    </location>
</feature>
<dbReference type="OrthoDB" id="5430620at2759"/>
<organism evidence="3 4">
    <name type="scientific">Ascobolus immersus RN42</name>
    <dbReference type="NCBI Taxonomy" id="1160509"/>
    <lineage>
        <taxon>Eukaryota</taxon>
        <taxon>Fungi</taxon>
        <taxon>Dikarya</taxon>
        <taxon>Ascomycota</taxon>
        <taxon>Pezizomycotina</taxon>
        <taxon>Pezizomycetes</taxon>
        <taxon>Pezizales</taxon>
        <taxon>Ascobolaceae</taxon>
        <taxon>Ascobolus</taxon>
    </lineage>
</organism>
<evidence type="ECO:0000313" key="3">
    <source>
        <dbReference type="EMBL" id="RPA77334.1"/>
    </source>
</evidence>
<proteinExistence type="predicted"/>
<dbReference type="InterPro" id="IPR018909">
    <property type="entry name" value="Eng1_septum"/>
</dbReference>
<dbReference type="STRING" id="1160509.A0A3N4I684"/>